<gene>
    <name evidence="2" type="ORF">KME28_15405</name>
</gene>
<evidence type="ECO:0000256" key="1">
    <source>
        <dbReference type="SAM" id="Coils"/>
    </source>
</evidence>
<accession>A0A9E3HAI7</accession>
<evidence type="ECO:0000313" key="3">
    <source>
        <dbReference type="Proteomes" id="UP000813215"/>
    </source>
</evidence>
<organism evidence="2 3">
    <name type="scientific">Pelatocladus maniniholoensis HA4357-MV3</name>
    <dbReference type="NCBI Taxonomy" id="1117104"/>
    <lineage>
        <taxon>Bacteria</taxon>
        <taxon>Bacillati</taxon>
        <taxon>Cyanobacteriota</taxon>
        <taxon>Cyanophyceae</taxon>
        <taxon>Nostocales</taxon>
        <taxon>Nostocaceae</taxon>
        <taxon>Pelatocladus</taxon>
    </lineage>
</organism>
<dbReference type="EMBL" id="JAHHHW010000097">
    <property type="protein sequence ID" value="MBW4433071.1"/>
    <property type="molecule type" value="Genomic_DNA"/>
</dbReference>
<protein>
    <submittedName>
        <fullName evidence="2">Uncharacterized protein</fullName>
    </submittedName>
</protein>
<reference evidence="2" key="2">
    <citation type="journal article" date="2022" name="Microbiol. Resour. Announc.">
        <title>Metagenome Sequencing to Explore Phylogenomics of Terrestrial Cyanobacteria.</title>
        <authorList>
            <person name="Ward R.D."/>
            <person name="Stajich J.E."/>
            <person name="Johansen J.R."/>
            <person name="Huntemann M."/>
            <person name="Clum A."/>
            <person name="Foster B."/>
            <person name="Foster B."/>
            <person name="Roux S."/>
            <person name="Palaniappan K."/>
            <person name="Varghese N."/>
            <person name="Mukherjee S."/>
            <person name="Reddy T.B.K."/>
            <person name="Daum C."/>
            <person name="Copeland A."/>
            <person name="Chen I.A."/>
            <person name="Ivanova N.N."/>
            <person name="Kyrpides N.C."/>
            <person name="Shapiro N."/>
            <person name="Eloe-Fadrosh E.A."/>
            <person name="Pietrasiak N."/>
        </authorList>
    </citation>
    <scope>NUCLEOTIDE SEQUENCE</scope>
    <source>
        <strain evidence="2">HA4357-MV3</strain>
    </source>
</reference>
<evidence type="ECO:0000313" key="2">
    <source>
        <dbReference type="EMBL" id="MBW4433071.1"/>
    </source>
</evidence>
<name>A0A9E3HAI7_9NOST</name>
<dbReference type="Proteomes" id="UP000813215">
    <property type="component" value="Unassembled WGS sequence"/>
</dbReference>
<keyword evidence="1" id="KW-0175">Coiled coil</keyword>
<proteinExistence type="predicted"/>
<sequence>MLQLAELQAKISSKKANRQDIQSLARSSAALEETTKEIEALRETKRAIEIANPEKDIQKTSKRLKALNDELSSVLEQLQKKLSSGLVQAIESATREIVNVGNLPQPTKGQLVIEKQALASEKEARKASEVGRLKRQKAQQANTLPPLYVDAVQSVARIVTGQNLPAEKIPTVVPSAEVAGRGDYLTASNTYRIRPDLYQKL</sequence>
<comment type="caution">
    <text evidence="2">The sequence shown here is derived from an EMBL/GenBank/DDBJ whole genome shotgun (WGS) entry which is preliminary data.</text>
</comment>
<dbReference type="AlphaFoldDB" id="A0A9E3HAI7"/>
<feature type="coiled-coil region" evidence="1">
    <location>
        <begin position="4"/>
        <end position="84"/>
    </location>
</feature>
<reference evidence="2" key="1">
    <citation type="submission" date="2021-05" db="EMBL/GenBank/DDBJ databases">
        <authorList>
            <person name="Pietrasiak N."/>
            <person name="Ward R."/>
            <person name="Stajich J.E."/>
            <person name="Kurbessoian T."/>
        </authorList>
    </citation>
    <scope>NUCLEOTIDE SEQUENCE</scope>
    <source>
        <strain evidence="2">HA4357-MV3</strain>
    </source>
</reference>